<dbReference type="EMBL" id="JAVDSG010000001">
    <property type="protein sequence ID" value="MDR6592636.1"/>
    <property type="molecule type" value="Genomic_DNA"/>
</dbReference>
<evidence type="ECO:0000256" key="1">
    <source>
        <dbReference type="ARBA" id="ARBA00004651"/>
    </source>
</evidence>
<keyword evidence="2" id="KW-1003">Cell membrane</keyword>
<dbReference type="Proteomes" id="UP001268819">
    <property type="component" value="Unassembled WGS sequence"/>
</dbReference>
<dbReference type="PANTHER" id="PTHR30294:SF38">
    <property type="entry name" value="TRANSPORT PERMEASE PROTEIN"/>
    <property type="match status" value="1"/>
</dbReference>
<feature type="domain" description="ABC-2 type transporter transmembrane" evidence="7">
    <location>
        <begin position="21"/>
        <end position="359"/>
    </location>
</feature>
<proteinExistence type="predicted"/>
<reference evidence="8 9" key="1">
    <citation type="submission" date="2023-07" db="EMBL/GenBank/DDBJ databases">
        <title>Sequencing the genomes of 1000 actinobacteria strains.</title>
        <authorList>
            <person name="Klenk H.-P."/>
        </authorList>
    </citation>
    <scope>NUCLEOTIDE SEQUENCE [LARGE SCALE GENOMIC DNA]</scope>
    <source>
        <strain evidence="8 9">DSM 43749</strain>
    </source>
</reference>
<dbReference type="InterPro" id="IPR013525">
    <property type="entry name" value="ABC2_TM"/>
</dbReference>
<dbReference type="Pfam" id="PF12698">
    <property type="entry name" value="ABC2_membrane_3"/>
    <property type="match status" value="1"/>
</dbReference>
<gene>
    <name evidence="8" type="ORF">J2S66_001020</name>
</gene>
<keyword evidence="4 6" id="KW-1133">Transmembrane helix</keyword>
<feature type="transmembrane region" description="Helical" evidence="6">
    <location>
        <begin position="285"/>
        <end position="304"/>
    </location>
</feature>
<feature type="transmembrane region" description="Helical" evidence="6">
    <location>
        <begin position="21"/>
        <end position="40"/>
    </location>
</feature>
<keyword evidence="3 6" id="KW-0812">Transmembrane</keyword>
<comment type="caution">
    <text evidence="8">The sequence shown here is derived from an EMBL/GenBank/DDBJ whole genome shotgun (WGS) entry which is preliminary data.</text>
</comment>
<keyword evidence="5 6" id="KW-0472">Membrane</keyword>
<evidence type="ECO:0000259" key="7">
    <source>
        <dbReference type="Pfam" id="PF12698"/>
    </source>
</evidence>
<dbReference type="InterPro" id="IPR051449">
    <property type="entry name" value="ABC-2_transporter_component"/>
</dbReference>
<sequence length="367" mass="37771">MVTALVIAGGNLKRVLRDRTGLFFLFVLPLLMVFVLGLAFGGTSAPKLGVVAGGEHLLSELRAADLAVTEYEDETALRAAVERGELGAGLVASPGELRVVARQDNTGQQVRLAASDVLARESARLAAARFTARQTGVDEDAALALVDSSRVPVVEVRVTTSGEAAFPADVGPFDLTASAQLLLFVFLTTLTSSVALVETRRLGVSRRMLSTPAGTGAIVVGEGLGRVAVALLQGAVVVTGSSLLFGVRWGDPLGAGALLLAFAFVAGGAGMLLGSVTRTEQQAGGLGLALGMLTAALGGCMVPLELFGDAMRTASLFTPHAWANQGFTELARHGGLLDVLPEVGVLAGFAVVLYALGAWRLRRALTA</sequence>
<evidence type="ECO:0000313" key="9">
    <source>
        <dbReference type="Proteomes" id="UP001268819"/>
    </source>
</evidence>
<protein>
    <submittedName>
        <fullName evidence="8">ABC-2 type transport system permease protein</fullName>
    </submittedName>
</protein>
<evidence type="ECO:0000256" key="5">
    <source>
        <dbReference type="ARBA" id="ARBA00023136"/>
    </source>
</evidence>
<organism evidence="8 9">
    <name type="scientific">Saccharothrix longispora</name>
    <dbReference type="NCBI Taxonomy" id="33920"/>
    <lineage>
        <taxon>Bacteria</taxon>
        <taxon>Bacillati</taxon>
        <taxon>Actinomycetota</taxon>
        <taxon>Actinomycetes</taxon>
        <taxon>Pseudonocardiales</taxon>
        <taxon>Pseudonocardiaceae</taxon>
        <taxon>Saccharothrix</taxon>
    </lineage>
</organism>
<evidence type="ECO:0000313" key="8">
    <source>
        <dbReference type="EMBL" id="MDR6592636.1"/>
    </source>
</evidence>
<feature type="transmembrane region" description="Helical" evidence="6">
    <location>
        <begin position="177"/>
        <end position="197"/>
    </location>
</feature>
<feature type="transmembrane region" description="Helical" evidence="6">
    <location>
        <begin position="253"/>
        <end position="273"/>
    </location>
</feature>
<feature type="transmembrane region" description="Helical" evidence="6">
    <location>
        <begin position="227"/>
        <end position="247"/>
    </location>
</feature>
<evidence type="ECO:0000256" key="3">
    <source>
        <dbReference type="ARBA" id="ARBA00022692"/>
    </source>
</evidence>
<feature type="transmembrane region" description="Helical" evidence="6">
    <location>
        <begin position="343"/>
        <end position="361"/>
    </location>
</feature>
<accession>A0ABU1PPP4</accession>
<evidence type="ECO:0000256" key="6">
    <source>
        <dbReference type="SAM" id="Phobius"/>
    </source>
</evidence>
<dbReference type="PANTHER" id="PTHR30294">
    <property type="entry name" value="MEMBRANE COMPONENT OF ABC TRANSPORTER YHHJ-RELATED"/>
    <property type="match status" value="1"/>
</dbReference>
<evidence type="ECO:0000256" key="4">
    <source>
        <dbReference type="ARBA" id="ARBA00022989"/>
    </source>
</evidence>
<evidence type="ECO:0000256" key="2">
    <source>
        <dbReference type="ARBA" id="ARBA00022475"/>
    </source>
</evidence>
<keyword evidence="9" id="KW-1185">Reference proteome</keyword>
<name>A0ABU1PPP4_9PSEU</name>
<comment type="subcellular location">
    <subcellularLocation>
        <location evidence="1">Cell membrane</location>
        <topology evidence="1">Multi-pass membrane protein</topology>
    </subcellularLocation>
</comment>